<feature type="region of interest" description="Disordered" evidence="10">
    <location>
        <begin position="498"/>
        <end position="558"/>
    </location>
</feature>
<dbReference type="InterPro" id="IPR001580">
    <property type="entry name" value="Calret/calnex"/>
</dbReference>
<evidence type="ECO:0000256" key="2">
    <source>
        <dbReference type="ARBA" id="ARBA00010983"/>
    </source>
</evidence>
<evidence type="ECO:0000256" key="8">
    <source>
        <dbReference type="PIRSR" id="PIRSR601580-3"/>
    </source>
</evidence>
<evidence type="ECO:0000256" key="4">
    <source>
        <dbReference type="ARBA" id="ARBA00022824"/>
    </source>
</evidence>
<dbReference type="GO" id="GO:0005509">
    <property type="term" value="F:calcium ion binding"/>
    <property type="evidence" value="ECO:0007669"/>
    <property type="project" value="InterPro"/>
</dbReference>
<comment type="subcellular location">
    <subcellularLocation>
        <location evidence="1">Endoplasmic reticulum membrane</location>
        <topology evidence="1">Single-pass membrane protein</topology>
    </subcellularLocation>
</comment>
<dbReference type="Pfam" id="PF00262">
    <property type="entry name" value="Calreticulin"/>
    <property type="match status" value="1"/>
</dbReference>
<dbReference type="SUPFAM" id="SSF49899">
    <property type="entry name" value="Concanavalin A-like lectins/glucanases"/>
    <property type="match status" value="1"/>
</dbReference>
<keyword evidence="6" id="KW-0472">Membrane</keyword>
<dbReference type="GO" id="GO:0036503">
    <property type="term" value="P:ERAD pathway"/>
    <property type="evidence" value="ECO:0007669"/>
    <property type="project" value="TreeGrafter"/>
</dbReference>
<dbReference type="GO" id="GO:0005789">
    <property type="term" value="C:endoplasmic reticulum membrane"/>
    <property type="evidence" value="ECO:0007669"/>
    <property type="project" value="UniProtKB-SubCell"/>
</dbReference>
<keyword evidence="9" id="KW-0732">Signal</keyword>
<feature type="compositionally biased region" description="Acidic residues" evidence="10">
    <location>
        <begin position="528"/>
        <end position="543"/>
    </location>
</feature>
<sequence>MRLLVCVLALAVAASAFHERFDGGWESRWVHSEDAKYAGNRLSVTKAPNADVQALKTTDKARHYGISAALPEPVDPSKDLVLQYELQLPEGGISCGGAYLKFLTATGDFTPAGLTDATPYTVMFGPDRCGLTNKVHLILRHKSPKTGEVEEKHLLTPPSMLNDALTHVYTAELYASNNSYRVLVDGEEKKAGSLFEDFSPAINPPAEISDPEDVKPADWVDEAKIPDATATKPEDWDEDAPAQIPDASAVKPADWLDDEPAEIEDPAATVPEDWDEEEDGEWEAPLIPNPKCAAAGCGPWTAPLVPNPAYRGKWSAPLVDNPAYQGPWAPRQIPNPAYHVDDAPLAHVGAVGGVAIEIWTMDAGYLFSNVIVSNDPAEAAAAREALWRGRHAADVAAEAEALAAKEAAAKQAGADSDDEESDDEEDTSALAPITLQARRVISAVFALPVLRPYAKALRPARKLAEAYPGPVVGAVAGVLVLAALSLLQAVGRAVGAQPAKPRKLAVAAQKQAAAAKKKTDEPTKDDARAEDEESSSEEIEEEDKPAAASAARRRTRRD</sequence>
<dbReference type="InterPro" id="IPR018124">
    <property type="entry name" value="Calret/calnex_CS"/>
</dbReference>
<gene>
    <name evidence="11" type="ORF">QBZ16_001741</name>
</gene>
<dbReference type="GO" id="GO:0006457">
    <property type="term" value="P:protein folding"/>
    <property type="evidence" value="ECO:0007669"/>
    <property type="project" value="InterPro"/>
</dbReference>
<dbReference type="FunFam" id="2.10.250.10:FF:000001">
    <property type="entry name" value="Calnexin homolog"/>
    <property type="match status" value="1"/>
</dbReference>
<feature type="disulfide bond" evidence="8">
    <location>
        <begin position="95"/>
        <end position="129"/>
    </location>
</feature>
<keyword evidence="7 9" id="KW-0143">Chaperone</keyword>
<protein>
    <submittedName>
        <fullName evidence="11">Uncharacterized protein</fullName>
    </submittedName>
</protein>
<feature type="region of interest" description="Disordered" evidence="10">
    <location>
        <begin position="407"/>
        <end position="429"/>
    </location>
</feature>
<keyword evidence="3" id="KW-0812">Transmembrane</keyword>
<organism evidence="11 12">
    <name type="scientific">Prototheca wickerhamii</name>
    <dbReference type="NCBI Taxonomy" id="3111"/>
    <lineage>
        <taxon>Eukaryota</taxon>
        <taxon>Viridiplantae</taxon>
        <taxon>Chlorophyta</taxon>
        <taxon>core chlorophytes</taxon>
        <taxon>Trebouxiophyceae</taxon>
        <taxon>Chlorellales</taxon>
        <taxon>Chlorellaceae</taxon>
        <taxon>Prototheca</taxon>
    </lineage>
</organism>
<comment type="similarity">
    <text evidence="2 9">Belongs to the calreticulin family.</text>
</comment>
<evidence type="ECO:0000313" key="11">
    <source>
        <dbReference type="EMBL" id="KAK2075633.1"/>
    </source>
</evidence>
<reference evidence="11" key="1">
    <citation type="submission" date="2021-01" db="EMBL/GenBank/DDBJ databases">
        <authorList>
            <person name="Eckstrom K.M.E."/>
        </authorList>
    </citation>
    <scope>NUCLEOTIDE SEQUENCE</scope>
    <source>
        <strain evidence="11">UVCC 0001</strain>
    </source>
</reference>
<proteinExistence type="inferred from homology"/>
<dbReference type="InterPro" id="IPR009033">
    <property type="entry name" value="Calreticulin/calnexin_P_dom_sf"/>
</dbReference>
<dbReference type="SUPFAM" id="SSF63887">
    <property type="entry name" value="P-domain of calnexin/calreticulin"/>
    <property type="match status" value="1"/>
</dbReference>
<evidence type="ECO:0000256" key="1">
    <source>
        <dbReference type="ARBA" id="ARBA00004389"/>
    </source>
</evidence>
<evidence type="ECO:0000256" key="9">
    <source>
        <dbReference type="RuleBase" id="RU362126"/>
    </source>
</evidence>
<evidence type="ECO:0000256" key="3">
    <source>
        <dbReference type="ARBA" id="ARBA00022692"/>
    </source>
</evidence>
<evidence type="ECO:0000256" key="6">
    <source>
        <dbReference type="ARBA" id="ARBA00023136"/>
    </source>
</evidence>
<evidence type="ECO:0000256" key="10">
    <source>
        <dbReference type="SAM" id="MobiDB-lite"/>
    </source>
</evidence>
<keyword evidence="12" id="KW-1185">Reference proteome</keyword>
<dbReference type="Proteomes" id="UP001255856">
    <property type="component" value="Unassembled WGS sequence"/>
</dbReference>
<dbReference type="EMBL" id="JASFZW010000014">
    <property type="protein sequence ID" value="KAK2075633.1"/>
    <property type="molecule type" value="Genomic_DNA"/>
</dbReference>
<feature type="chain" id="PRO_5041781461" evidence="9">
    <location>
        <begin position="17"/>
        <end position="558"/>
    </location>
</feature>
<evidence type="ECO:0000256" key="5">
    <source>
        <dbReference type="ARBA" id="ARBA00022989"/>
    </source>
</evidence>
<feature type="signal peptide" evidence="9">
    <location>
        <begin position="1"/>
        <end position="16"/>
    </location>
</feature>
<dbReference type="Gene3D" id="2.10.250.10">
    <property type="entry name" value="Calreticulin/calnexin, P domain"/>
    <property type="match status" value="1"/>
</dbReference>
<dbReference type="GO" id="GO:0051082">
    <property type="term" value="F:unfolded protein binding"/>
    <property type="evidence" value="ECO:0007669"/>
    <property type="project" value="InterPro"/>
</dbReference>
<accession>A0AAD9MK32</accession>
<dbReference type="PANTHER" id="PTHR11073:SF1">
    <property type="entry name" value="CALNEXIN 14D-RELATED"/>
    <property type="match status" value="1"/>
</dbReference>
<evidence type="ECO:0000313" key="12">
    <source>
        <dbReference type="Proteomes" id="UP001255856"/>
    </source>
</evidence>
<name>A0AAD9MK32_PROWI</name>
<feature type="compositionally biased region" description="Basic and acidic residues" evidence="10">
    <location>
        <begin position="517"/>
        <end position="527"/>
    </location>
</feature>
<keyword evidence="5" id="KW-1133">Transmembrane helix</keyword>
<comment type="caution">
    <text evidence="11">The sequence shown here is derived from an EMBL/GenBank/DDBJ whole genome shotgun (WGS) entry which is preliminary data.</text>
</comment>
<dbReference type="InterPro" id="IPR013320">
    <property type="entry name" value="ConA-like_dom_sf"/>
</dbReference>
<keyword evidence="4 9" id="KW-0256">Endoplasmic reticulum</keyword>
<dbReference type="AlphaFoldDB" id="A0AAD9MK32"/>
<dbReference type="PRINTS" id="PR00626">
    <property type="entry name" value="CALRETICULIN"/>
</dbReference>
<dbReference type="PROSITE" id="PS00804">
    <property type="entry name" value="CALRETICULIN_2"/>
    <property type="match status" value="1"/>
</dbReference>
<dbReference type="PANTHER" id="PTHR11073">
    <property type="entry name" value="CALRETICULIN AND CALNEXIN"/>
    <property type="match status" value="1"/>
</dbReference>
<keyword evidence="8" id="KW-1015">Disulfide bond</keyword>
<evidence type="ECO:0000256" key="7">
    <source>
        <dbReference type="ARBA" id="ARBA00023186"/>
    </source>
</evidence>
<feature type="compositionally biased region" description="Acidic residues" evidence="10">
    <location>
        <begin position="415"/>
        <end position="427"/>
    </location>
</feature>
<dbReference type="Gene3D" id="2.60.120.200">
    <property type="match status" value="1"/>
</dbReference>